<organism evidence="6 7">
    <name type="scientific">Eeniella nana</name>
    <name type="common">Yeast</name>
    <name type="synonym">Brettanomyces nanus</name>
    <dbReference type="NCBI Taxonomy" id="13502"/>
    <lineage>
        <taxon>Eukaryota</taxon>
        <taxon>Fungi</taxon>
        <taxon>Dikarya</taxon>
        <taxon>Ascomycota</taxon>
        <taxon>Saccharomycotina</taxon>
        <taxon>Pichiomycetes</taxon>
        <taxon>Pichiales</taxon>
        <taxon>Pichiaceae</taxon>
        <taxon>Brettanomyces</taxon>
    </lineage>
</organism>
<keyword evidence="7" id="KW-1185">Reference proteome</keyword>
<dbReference type="SUPFAM" id="SSF52283">
    <property type="entry name" value="Formate/glycerate dehydrogenase catalytic domain-like"/>
    <property type="match status" value="1"/>
</dbReference>
<evidence type="ECO:0000313" key="6">
    <source>
        <dbReference type="EMBL" id="QPG74990.1"/>
    </source>
</evidence>
<dbReference type="GO" id="GO:0016618">
    <property type="term" value="F:hydroxypyruvate reductase [NAD(P)H] activity"/>
    <property type="evidence" value="ECO:0007669"/>
    <property type="project" value="TreeGrafter"/>
</dbReference>
<dbReference type="GO" id="GO:0030267">
    <property type="term" value="F:glyoxylate reductase (NADPH) activity"/>
    <property type="evidence" value="ECO:0007669"/>
    <property type="project" value="TreeGrafter"/>
</dbReference>
<evidence type="ECO:0000256" key="2">
    <source>
        <dbReference type="ARBA" id="ARBA00023002"/>
    </source>
</evidence>
<dbReference type="PROSITE" id="PS00065">
    <property type="entry name" value="D_2_HYDROXYACID_DH_1"/>
    <property type="match status" value="1"/>
</dbReference>
<dbReference type="Pfam" id="PF02826">
    <property type="entry name" value="2-Hacid_dh_C"/>
    <property type="match status" value="1"/>
</dbReference>
<evidence type="ECO:0000256" key="1">
    <source>
        <dbReference type="ARBA" id="ARBA00005854"/>
    </source>
</evidence>
<dbReference type="InterPro" id="IPR029752">
    <property type="entry name" value="D-isomer_DH_CS1"/>
</dbReference>
<dbReference type="PANTHER" id="PTHR10996:SF257">
    <property type="entry name" value="GLYOXYLATE REDUCTASE 1"/>
    <property type="match status" value="1"/>
</dbReference>
<dbReference type="FunFam" id="3.40.50.720:FF:000026">
    <property type="entry name" value="Glyoxylate/hydroxypyruvate reductase B"/>
    <property type="match status" value="1"/>
</dbReference>
<dbReference type="Gene3D" id="3.40.50.720">
    <property type="entry name" value="NAD(P)-binding Rossmann-like Domain"/>
    <property type="match status" value="2"/>
</dbReference>
<evidence type="ECO:0000259" key="5">
    <source>
        <dbReference type="Pfam" id="PF02826"/>
    </source>
</evidence>
<evidence type="ECO:0000256" key="3">
    <source>
        <dbReference type="RuleBase" id="RU003719"/>
    </source>
</evidence>
<dbReference type="InterPro" id="IPR006140">
    <property type="entry name" value="D-isomer_DH_NAD-bd"/>
</dbReference>
<dbReference type="KEGG" id="bnn:FOA43_002330"/>
<gene>
    <name evidence="6" type="ORF">FOA43_002330</name>
</gene>
<dbReference type="GeneID" id="62195731"/>
<dbReference type="InterPro" id="IPR029753">
    <property type="entry name" value="D-isomer_DH_CS"/>
</dbReference>
<keyword evidence="2 3" id="KW-0560">Oxidoreductase</keyword>
<dbReference type="PANTHER" id="PTHR10996">
    <property type="entry name" value="2-HYDROXYACID DEHYDROGENASE-RELATED"/>
    <property type="match status" value="1"/>
</dbReference>
<dbReference type="OrthoDB" id="9991913at2759"/>
<dbReference type="EMBL" id="CP064813">
    <property type="protein sequence ID" value="QPG74990.1"/>
    <property type="molecule type" value="Genomic_DNA"/>
</dbReference>
<dbReference type="GO" id="GO:0051287">
    <property type="term" value="F:NAD binding"/>
    <property type="evidence" value="ECO:0007669"/>
    <property type="project" value="InterPro"/>
</dbReference>
<reference evidence="6" key="1">
    <citation type="submission" date="2020-10" db="EMBL/GenBank/DDBJ databases">
        <authorList>
            <person name="Roach M.J.R."/>
        </authorList>
    </citation>
    <scope>NUCLEOTIDE SEQUENCE</scope>
    <source>
        <strain evidence="6">CBS 1945</strain>
    </source>
</reference>
<dbReference type="AlphaFoldDB" id="A0A875RPF8"/>
<dbReference type="InterPro" id="IPR006139">
    <property type="entry name" value="D-isomer_2_OHA_DH_cat_dom"/>
</dbReference>
<dbReference type="InterPro" id="IPR036291">
    <property type="entry name" value="NAD(P)-bd_dom_sf"/>
</dbReference>
<dbReference type="Proteomes" id="UP000662931">
    <property type="component" value="Chromosome 2"/>
</dbReference>
<proteinExistence type="inferred from homology"/>
<dbReference type="SUPFAM" id="SSF51735">
    <property type="entry name" value="NAD(P)-binding Rossmann-fold domains"/>
    <property type="match status" value="1"/>
</dbReference>
<name>A0A875RPF8_EENNA</name>
<dbReference type="InterPro" id="IPR050223">
    <property type="entry name" value="D-isomer_2-hydroxyacid_DH"/>
</dbReference>
<feature type="domain" description="D-isomer specific 2-hydroxyacid dehydrogenase NAD-binding" evidence="5">
    <location>
        <begin position="129"/>
        <end position="307"/>
    </location>
</feature>
<evidence type="ECO:0000313" key="7">
    <source>
        <dbReference type="Proteomes" id="UP000662931"/>
    </source>
</evidence>
<accession>A0A875RPF8</accession>
<feature type="domain" description="D-isomer specific 2-hydroxyacid dehydrogenase catalytic" evidence="4">
    <location>
        <begin position="66"/>
        <end position="336"/>
    </location>
</feature>
<dbReference type="PROSITE" id="PS00671">
    <property type="entry name" value="D_2_HYDROXYACID_DH_3"/>
    <property type="match status" value="1"/>
</dbReference>
<dbReference type="CDD" id="cd12168">
    <property type="entry name" value="Mand_dh_like"/>
    <property type="match status" value="1"/>
</dbReference>
<dbReference type="Pfam" id="PF00389">
    <property type="entry name" value="2-Hacid_dh"/>
    <property type="match status" value="1"/>
</dbReference>
<dbReference type="RefSeq" id="XP_038778555.1">
    <property type="nucleotide sequence ID" value="XM_038922627.1"/>
</dbReference>
<protein>
    <recommendedName>
        <fullName evidence="8">Glyoxylate reductase</fullName>
    </recommendedName>
</protein>
<evidence type="ECO:0008006" key="8">
    <source>
        <dbReference type="Google" id="ProtNLM"/>
    </source>
</evidence>
<evidence type="ECO:0000259" key="4">
    <source>
        <dbReference type="Pfam" id="PF00389"/>
    </source>
</evidence>
<dbReference type="GO" id="GO:0005829">
    <property type="term" value="C:cytosol"/>
    <property type="evidence" value="ECO:0007669"/>
    <property type="project" value="TreeGrafter"/>
</dbReference>
<sequence length="345" mass="38238">MSTASKSLTVLRFGPTRFAQSAWNDLISNYHVKVVESEAHNREEFLKELRSGKFADVDCVTRTFESVKKTGLVDKELISELKKYTQIKVLSHNGAGYDQVDAVSCGEQGIQVSNVIGLVDAATADTHIYLLLSALRNFQLSTINMRDGKWPTAKCGGTPIGHDPEGKTLGILGMGGIGRAIRDRMKPFDLNKIIYHNRHQLSSELEGDAEFCPTKKELFEQADIISISVPLNGHTQHMINKDTISQMKDGVVIINTARGAIVNEPDLIDALKSGKVASFGSDVWENEPNPDSQLYMLPNVVALPHMGTHTFETMKAMEEYVVKNVVHYIETGRVLAMVPELKHKF</sequence>
<comment type="similarity">
    <text evidence="1 3">Belongs to the D-isomer specific 2-hydroxyacid dehydrogenase family.</text>
</comment>